<feature type="binding site" evidence="4">
    <location>
        <begin position="3"/>
        <end position="7"/>
    </location>
    <ligand>
        <name>ATP</name>
        <dbReference type="ChEBI" id="CHEBI:30616"/>
    </ligand>
</feature>
<dbReference type="EMBL" id="CP007035">
    <property type="protein sequence ID" value="AHF14654.1"/>
    <property type="molecule type" value="Genomic_DNA"/>
</dbReference>
<organism evidence="6 7">
    <name type="scientific">Niabella soli DSM 19437</name>
    <dbReference type="NCBI Taxonomy" id="929713"/>
    <lineage>
        <taxon>Bacteria</taxon>
        <taxon>Pseudomonadati</taxon>
        <taxon>Bacteroidota</taxon>
        <taxon>Chitinophagia</taxon>
        <taxon>Chitinophagales</taxon>
        <taxon>Chitinophagaceae</taxon>
        <taxon>Niabella</taxon>
    </lineage>
</organism>
<dbReference type="GO" id="GO:0030272">
    <property type="term" value="F:5-formyltetrahydrofolate cyclo-ligase activity"/>
    <property type="evidence" value="ECO:0007669"/>
    <property type="project" value="UniProtKB-EC"/>
</dbReference>
<evidence type="ECO:0000256" key="1">
    <source>
        <dbReference type="ARBA" id="ARBA00010638"/>
    </source>
</evidence>
<keyword evidence="6" id="KW-0436">Ligase</keyword>
<evidence type="ECO:0000256" key="3">
    <source>
        <dbReference type="ARBA" id="ARBA00022840"/>
    </source>
</evidence>
<evidence type="ECO:0000256" key="5">
    <source>
        <dbReference type="RuleBase" id="RU361279"/>
    </source>
</evidence>
<dbReference type="KEGG" id="nso:NIASO_04550"/>
<keyword evidence="5" id="KW-0460">Magnesium</keyword>
<evidence type="ECO:0000256" key="2">
    <source>
        <dbReference type="ARBA" id="ARBA00022741"/>
    </source>
</evidence>
<proteinExistence type="inferred from homology"/>
<name>W0EZP1_9BACT</name>
<dbReference type="eggNOG" id="COG0212">
    <property type="taxonomic scope" value="Bacteria"/>
</dbReference>
<dbReference type="Proteomes" id="UP000003586">
    <property type="component" value="Chromosome"/>
</dbReference>
<dbReference type="InterPro" id="IPR024185">
    <property type="entry name" value="FTHF_cligase-like_sf"/>
</dbReference>
<comment type="catalytic activity">
    <reaction evidence="5">
        <text>(6S)-5-formyl-5,6,7,8-tetrahydrofolate + ATP = (6R)-5,10-methenyltetrahydrofolate + ADP + phosphate</text>
        <dbReference type="Rhea" id="RHEA:10488"/>
        <dbReference type="ChEBI" id="CHEBI:30616"/>
        <dbReference type="ChEBI" id="CHEBI:43474"/>
        <dbReference type="ChEBI" id="CHEBI:57455"/>
        <dbReference type="ChEBI" id="CHEBI:57457"/>
        <dbReference type="ChEBI" id="CHEBI:456216"/>
        <dbReference type="EC" id="6.3.3.2"/>
    </reaction>
</comment>
<dbReference type="NCBIfam" id="TIGR02727">
    <property type="entry name" value="MTHFS_bact"/>
    <property type="match status" value="1"/>
</dbReference>
<evidence type="ECO:0000313" key="7">
    <source>
        <dbReference type="Proteomes" id="UP000003586"/>
    </source>
</evidence>
<dbReference type="AlphaFoldDB" id="W0EZP1"/>
<comment type="cofactor">
    <cofactor evidence="5">
        <name>Mg(2+)</name>
        <dbReference type="ChEBI" id="CHEBI:18420"/>
    </cofactor>
</comment>
<evidence type="ECO:0000313" key="6">
    <source>
        <dbReference type="EMBL" id="AHF14654.1"/>
    </source>
</evidence>
<dbReference type="HOGENOM" id="CLU_066245_0_2_10"/>
<feature type="binding site" evidence="4">
    <location>
        <begin position="134"/>
        <end position="142"/>
    </location>
    <ligand>
        <name>ATP</name>
        <dbReference type="ChEBI" id="CHEBI:30616"/>
    </ligand>
</feature>
<feature type="binding site" evidence="4">
    <location>
        <position position="55"/>
    </location>
    <ligand>
        <name>substrate</name>
    </ligand>
</feature>
<gene>
    <name evidence="6" type="ORF">NIASO_04550</name>
</gene>
<dbReference type="STRING" id="929713.NIASO_04550"/>
<dbReference type="EC" id="6.3.3.2" evidence="5"/>
<keyword evidence="7" id="KW-1185">Reference proteome</keyword>
<dbReference type="RefSeq" id="WP_008583236.1">
    <property type="nucleotide sequence ID" value="NZ_CP007035.1"/>
</dbReference>
<dbReference type="PIRSF" id="PIRSF006806">
    <property type="entry name" value="FTHF_cligase"/>
    <property type="match status" value="1"/>
</dbReference>
<dbReference type="GO" id="GO:0009396">
    <property type="term" value="P:folic acid-containing compound biosynthetic process"/>
    <property type="evidence" value="ECO:0007669"/>
    <property type="project" value="TreeGrafter"/>
</dbReference>
<dbReference type="GO" id="GO:0005524">
    <property type="term" value="F:ATP binding"/>
    <property type="evidence" value="ECO:0007669"/>
    <property type="project" value="UniProtKB-KW"/>
</dbReference>
<protein>
    <recommendedName>
        <fullName evidence="5">5-formyltetrahydrofolate cyclo-ligase</fullName>
        <ecNumber evidence="5">6.3.3.2</ecNumber>
    </recommendedName>
</protein>
<keyword evidence="2 4" id="KW-0547">Nucleotide-binding</keyword>
<dbReference type="GO" id="GO:0046872">
    <property type="term" value="F:metal ion binding"/>
    <property type="evidence" value="ECO:0007669"/>
    <property type="project" value="UniProtKB-KW"/>
</dbReference>
<dbReference type="PANTHER" id="PTHR23407">
    <property type="entry name" value="ATPASE INHIBITOR/5-FORMYLTETRAHYDROFOLATE CYCLO-LIGASE"/>
    <property type="match status" value="1"/>
</dbReference>
<evidence type="ECO:0000256" key="4">
    <source>
        <dbReference type="PIRSR" id="PIRSR006806-1"/>
    </source>
</evidence>
<dbReference type="SUPFAM" id="SSF100950">
    <property type="entry name" value="NagB/RpiA/CoA transferase-like"/>
    <property type="match status" value="1"/>
</dbReference>
<dbReference type="PANTHER" id="PTHR23407:SF1">
    <property type="entry name" value="5-FORMYLTETRAHYDROFOLATE CYCLO-LIGASE"/>
    <property type="match status" value="1"/>
</dbReference>
<sequence length="189" mass="21542">MLKTEIRKIYLQKRTAIDPKDQRIWDDLLLIQFQQLALPPVHSVLTYAAIESRKEISTDALLGYLEFRNPGLEIAYPVFDHRNSIMNAVWVTDNTFFEVNSLGISEPENGAAAAPENFDLVLVPLLSFDKAGFRVGYGKGVYDKYLKQVRPDAIKVGLSYFEPLSKIDDTDEFDIPLNYCITPQGIYEF</sequence>
<dbReference type="Pfam" id="PF01812">
    <property type="entry name" value="5-FTHF_cyc-lig"/>
    <property type="match status" value="1"/>
</dbReference>
<comment type="similarity">
    <text evidence="1 5">Belongs to the 5-formyltetrahydrofolate cyclo-ligase family.</text>
</comment>
<reference evidence="6 7" key="1">
    <citation type="submission" date="2013-12" db="EMBL/GenBank/DDBJ databases">
        <authorList>
            <consortium name="DOE Joint Genome Institute"/>
            <person name="Eisen J."/>
            <person name="Huntemann M."/>
            <person name="Han J."/>
            <person name="Chen A."/>
            <person name="Kyrpides N."/>
            <person name="Mavromatis K."/>
            <person name="Markowitz V."/>
            <person name="Palaniappan K."/>
            <person name="Ivanova N."/>
            <person name="Schaumberg A."/>
            <person name="Pati A."/>
            <person name="Liolios K."/>
            <person name="Nordberg H.P."/>
            <person name="Cantor M.N."/>
            <person name="Hua S.X."/>
            <person name="Woyke T."/>
        </authorList>
    </citation>
    <scope>NUCLEOTIDE SEQUENCE [LARGE SCALE GENOMIC DNA]</scope>
    <source>
        <strain evidence="7">DSM 19437</strain>
    </source>
</reference>
<dbReference type="InterPro" id="IPR002698">
    <property type="entry name" value="FTHF_cligase"/>
</dbReference>
<dbReference type="InterPro" id="IPR037171">
    <property type="entry name" value="NagB/RpiA_transferase-like"/>
</dbReference>
<dbReference type="GO" id="GO:0035999">
    <property type="term" value="P:tetrahydrofolate interconversion"/>
    <property type="evidence" value="ECO:0007669"/>
    <property type="project" value="TreeGrafter"/>
</dbReference>
<accession>W0EZP1</accession>
<keyword evidence="5" id="KW-0479">Metal-binding</keyword>
<dbReference type="OrthoDB" id="9801938at2"/>
<keyword evidence="3 4" id="KW-0067">ATP-binding</keyword>
<dbReference type="Gene3D" id="3.40.50.10420">
    <property type="entry name" value="NagB/RpiA/CoA transferase-like"/>
    <property type="match status" value="1"/>
</dbReference>